<comment type="caution">
    <text evidence="1">The sequence shown here is derived from an EMBL/GenBank/DDBJ whole genome shotgun (WGS) entry which is preliminary data.</text>
</comment>
<keyword evidence="2" id="KW-1185">Reference proteome</keyword>
<reference evidence="1 2" key="1">
    <citation type="submission" date="2014-11" db="EMBL/GenBank/DDBJ databases">
        <title>Draft Genome Sequence of Brevibacterium linens AE038-8.</title>
        <authorList>
            <person name="Maizel D."/>
            <person name="Utturkar S.M."/>
            <person name="Brown S.D."/>
            <person name="Ferrero M."/>
            <person name="Rosen B.P."/>
        </authorList>
    </citation>
    <scope>NUCLEOTIDE SEQUENCE [LARGE SCALE GENOMIC DNA]</scope>
    <source>
        <strain evidence="1 2">AE038-8</strain>
    </source>
</reference>
<dbReference type="EMBL" id="JTJZ01000018">
    <property type="protein sequence ID" value="KHS52565.1"/>
    <property type="molecule type" value="Genomic_DNA"/>
</dbReference>
<name>A0A0B9A198_BRELN</name>
<organism evidence="1 2">
    <name type="scientific">Brevibacterium linens</name>
    <dbReference type="NCBI Taxonomy" id="1703"/>
    <lineage>
        <taxon>Bacteria</taxon>
        <taxon>Bacillati</taxon>
        <taxon>Actinomycetota</taxon>
        <taxon>Actinomycetes</taxon>
        <taxon>Micrococcales</taxon>
        <taxon>Brevibacteriaceae</taxon>
        <taxon>Brevibacterium</taxon>
    </lineage>
</organism>
<sequence>MAQPKFNPAIQQILNVASFLPRESALETQLKALNQAIFPDFKINYARFGISPALHAQLQSKTIAASYMPSLSHITKINSAVARYGVSDSISEQMFAHMLAGVRSGELDIDEAEFNYSEVAPEIEEAIETVAESDSAGEGTVEEKRKAARLAVTFTLSSLLFVLYIVFPELKNIVETARTSKGHADSIWEFLAKRFDDGDAAE</sequence>
<evidence type="ECO:0000313" key="1">
    <source>
        <dbReference type="EMBL" id="KHS52565.1"/>
    </source>
</evidence>
<gene>
    <name evidence="1" type="ORF">AE0388_1548</name>
</gene>
<proteinExistence type="predicted"/>
<accession>A0A0B9A198</accession>
<dbReference type="Proteomes" id="UP000031488">
    <property type="component" value="Unassembled WGS sequence"/>
</dbReference>
<evidence type="ECO:0000313" key="2">
    <source>
        <dbReference type="Proteomes" id="UP000031488"/>
    </source>
</evidence>
<dbReference type="AlphaFoldDB" id="A0A0B9A198"/>
<protein>
    <submittedName>
        <fullName evidence="1">Uncharacterized protein</fullName>
    </submittedName>
</protein>
<dbReference type="RefSeq" id="WP_039208848.1">
    <property type="nucleotide sequence ID" value="NZ_JTJZ01000018.1"/>
</dbReference>
<dbReference type="PATRIC" id="fig|1703.6.peg.1439"/>